<feature type="region of interest" description="Disordered" evidence="1">
    <location>
        <begin position="590"/>
        <end position="617"/>
    </location>
</feature>
<feature type="region of interest" description="Disordered" evidence="1">
    <location>
        <begin position="633"/>
        <end position="696"/>
    </location>
</feature>
<comment type="caution">
    <text evidence="4">The sequence shown here is derived from an EMBL/GenBank/DDBJ whole genome shotgun (WGS) entry which is preliminary data.</text>
</comment>
<protein>
    <submittedName>
        <fullName evidence="4">Transglycosylase SLT domain-containing protein</fullName>
    </submittedName>
</protein>
<evidence type="ECO:0000259" key="2">
    <source>
        <dbReference type="Pfam" id="PF01464"/>
    </source>
</evidence>
<feature type="domain" description="Phage tail tape measure protein" evidence="3">
    <location>
        <begin position="230"/>
        <end position="425"/>
    </location>
</feature>
<proteinExistence type="predicted"/>
<dbReference type="SUPFAM" id="SSF53955">
    <property type="entry name" value="Lysozyme-like"/>
    <property type="match status" value="1"/>
</dbReference>
<gene>
    <name evidence="4" type="ORF">GKC39_18575</name>
</gene>
<dbReference type="Pfam" id="PF10145">
    <property type="entry name" value="PhageMin_Tail"/>
    <property type="match status" value="1"/>
</dbReference>
<dbReference type="PANTHER" id="PTHR21525">
    <property type="entry name" value="MOTILE SPERM PROTEIN"/>
    <property type="match status" value="1"/>
</dbReference>
<sequence length="1768" mass="189355">MAKLTATFDLHDKMTKKLRKIQGNAERLQRAANGPLVFEADDRTQRTIRRIDRSATQLTRRPRSLDVRLDDQASGGLTRIRRQTEDITEGEHEVRVSVDDRATPRLRLIRGSLSDLQRSDATPTVSVRDRASGDLNSLRHRVSDLDGSEATPTVSIKDKASAALDAIEKRLDGLKTVTITLAAAGGLSGGAIMNSGKNAMAQDAYVSATSNVSKKDAGRMTDDIFYKNKAGGSREEVSSALKGLSQLTGASGRALAELTESSSKIAQLMNADQAEVDRAFSAMYNNLKMTGKESGDAIAYIYRNAGDQADDLLDTMNEYSSTFKDMKLTGGQIANAMIKGTKGGARNFDNLADSMREFNIRRTEMSDNQVAAFEQLFGGKETQKMFKGFKDGSISGQESLFKVADALSKVKDKTKRAAIATELIGTQYEDLKQPILDMAEGIGTSAKTTGELNRSFTQLRNNNPMTPVNDAIRDFESISKDMGTSLLTGLGPAFDKISDFLNSKEGKEKLKEIKNDITDLGEAIGDKLNKAIEFTVNHWDELKTGFKVVVPPLIGLIAYLKILRPILKGIGTAGGDAARVIKKLIPSRTGSASADLNTRSGRRNGRAGRASPTSIARSGSLTGCCCAGGFGGEGRGKGRSSGRQGGAARRNPARGTISVPADRLGRERGRTGAGSAAGRDGISTTRTELRSAGQASSKMGKILKPLSGVGKFAKGIPVLGTALAATGLIGMNKDNAGEKLGSFGGNMAGAAAGGATGAAIGSVVPVVGTAVGGLVGSAVGGIAGSDVGSSVGQWFDKGGMSKTWDSIKTGGGDAFAWVSEKGQDALDWITDTWDDLSSWFTDNVWDPIGDWVGDTLDDIKKKFEDGKKWVTDTWNTVSNWFDKNVWTPIYNTAVPIINFVVGIFAFAWDGIKKIWSIASTWFMDNVWNPMSKAVTSVAKWIWTKITDAWNWISDTWSTVSTWFMDNVWNPISDAVATVAGWIQAHIDYARIWIQLKWLQVATWFYDNVWNPISTAVSDVANWIWTKLNDAWTFISDLWSTVSTWFMDNVWNPVSDAVTTAAKWIWTKLNDAWNWISDTWNTVSTWFTENVWNPIVTKVENAKKSITKKFEDAKNAVTGAWGGIEAWFKTNVGDPLGKVADGIKKKFEKTFWWVIKLKELADAGGEFIGSIIHRGEQVTGLHQKGKTSTNNNSAGTGIGLARTQQQPANSVFPPKQKSVLQKNATGGFITKPTISWIGEAGKEFVIPVDNNRGRGKMLLSQAASKLGMSVVDDMAAASSGGGESSVSPLSSGAAVSASVSPTVDTSSLNDQAATFGQQFSQGFDQGISDNVVSMDAWKQKNVGQPMNSLISYSPNYGKQVINGFASGQNSTATGTDGFLQTKVKTPFQNTVNKSGSWGSGTVKGFASGQNSTDPGTAQYVSSRIEKPFLRSKESSNGWGSGMIGNFITGMASKGSEVSEAAKELAKKVEKAFREELDIHSPSRVMMSLGRFASVGVVKGLGSVDVKKFAEKQAGSLAAAYSGMGAVSGNVKEWLMSAMIATKTPFSWLPGLMTIAQNESGGNPNSINLWDSNAKAGHPSQGLMQTIPSTFESHKAPGMNDISNPIHNAAAAIGYIKSRYGSINNVPGIKSLARGGPYVGYANGGLITKEQIARVGEGNKREWIIPEERGIRGRYLLGRAAQALGMEVTDPAQTGTTELSSGKVSAATSGGTQTAVAASGSKEIVIQLNGDQHFYNNQDADSLVAKIKQALIDELEKDINIGTKGVVAFD</sequence>
<dbReference type="InterPro" id="IPR023346">
    <property type="entry name" value="Lysozyme-like_dom_sf"/>
</dbReference>
<dbReference type="Pfam" id="PF01464">
    <property type="entry name" value="SLT"/>
    <property type="match status" value="1"/>
</dbReference>
<reference evidence="4" key="1">
    <citation type="submission" date="2019-11" db="EMBL/GenBank/DDBJ databases">
        <title>Draft Genome Sequence of Plant Growth-Promoting Rhizosphere-Associated Bacteria.</title>
        <authorList>
            <person name="Vasilyev I.Y."/>
            <person name="Radchenko V."/>
            <person name="Ilnitskaya E.V."/>
        </authorList>
    </citation>
    <scope>NUCLEOTIDE SEQUENCE</scope>
    <source>
        <strain evidence="4">VRA_517_n</strain>
    </source>
</reference>
<dbReference type="Gene3D" id="1.10.530.10">
    <property type="match status" value="1"/>
</dbReference>
<dbReference type="InterPro" id="IPR008258">
    <property type="entry name" value="Transglycosylase_SLT_dom_1"/>
</dbReference>
<dbReference type="RefSeq" id="WP_154303285.1">
    <property type="nucleotide sequence ID" value="NZ_WKKV01000014.1"/>
</dbReference>
<organism evidence="4">
    <name type="scientific">Bacillus velezensis</name>
    <dbReference type="NCBI Taxonomy" id="492670"/>
    <lineage>
        <taxon>Bacteria</taxon>
        <taxon>Bacillati</taxon>
        <taxon>Bacillota</taxon>
        <taxon>Bacilli</taxon>
        <taxon>Bacillales</taxon>
        <taxon>Bacillaceae</taxon>
        <taxon>Bacillus</taxon>
        <taxon>Bacillus amyloliquefaciens group</taxon>
    </lineage>
</organism>
<dbReference type="PANTHER" id="PTHR21525:SF9">
    <property type="entry name" value="CHANNEL_COLICIN DOMAIN-CONTAINING PROTEIN"/>
    <property type="match status" value="1"/>
</dbReference>
<dbReference type="EMBL" id="WKKV01000014">
    <property type="protein sequence ID" value="MSE04049.1"/>
    <property type="molecule type" value="Genomic_DNA"/>
</dbReference>
<dbReference type="InterPro" id="IPR010090">
    <property type="entry name" value="Phage_tape_meas"/>
</dbReference>
<evidence type="ECO:0000256" key="1">
    <source>
        <dbReference type="SAM" id="MobiDB-lite"/>
    </source>
</evidence>
<evidence type="ECO:0000259" key="3">
    <source>
        <dbReference type="Pfam" id="PF10145"/>
    </source>
</evidence>
<dbReference type="CDD" id="cd13402">
    <property type="entry name" value="LT_TF-like"/>
    <property type="match status" value="1"/>
</dbReference>
<feature type="domain" description="Transglycosylase SLT" evidence="2">
    <location>
        <begin position="1540"/>
        <end position="1661"/>
    </location>
</feature>
<accession>A0A6A8LQ68</accession>
<evidence type="ECO:0000313" key="4">
    <source>
        <dbReference type="EMBL" id="MSE04049.1"/>
    </source>
</evidence>
<name>A0A6A8LQ68_BACVE</name>